<comment type="caution">
    <text evidence="2">The sequence shown here is derived from an EMBL/GenBank/DDBJ whole genome shotgun (WGS) entry which is preliminary data.</text>
</comment>
<protein>
    <recommendedName>
        <fullName evidence="1">Ubiquitin-like domain-containing protein</fullName>
    </recommendedName>
</protein>
<accession>A0ABR0KB59</accession>
<gene>
    <name evidence="2" type="ORF">LTR24_004727</name>
</gene>
<evidence type="ECO:0000313" key="3">
    <source>
        <dbReference type="Proteomes" id="UP001345013"/>
    </source>
</evidence>
<evidence type="ECO:0000259" key="1">
    <source>
        <dbReference type="Pfam" id="PF22893"/>
    </source>
</evidence>
<feature type="domain" description="Ubiquitin-like" evidence="1">
    <location>
        <begin position="226"/>
        <end position="306"/>
    </location>
</feature>
<proteinExistence type="predicted"/>
<reference evidence="2 3" key="1">
    <citation type="submission" date="2023-08" db="EMBL/GenBank/DDBJ databases">
        <title>Black Yeasts Isolated from many extreme environments.</title>
        <authorList>
            <person name="Coleine C."/>
            <person name="Stajich J.E."/>
            <person name="Selbmann L."/>
        </authorList>
    </citation>
    <scope>NUCLEOTIDE SEQUENCE [LARGE SCALE GENOMIC DNA]</scope>
    <source>
        <strain evidence="2 3">CCFEE 5885</strain>
    </source>
</reference>
<name>A0ABR0KB59_9EURO</name>
<keyword evidence="3" id="KW-1185">Reference proteome</keyword>
<sequence>MHLSDFEMLQTDQILHSCCAPPPKDCTRWARGAYRALNAQSKNRLYMKAHPARDSTVAKCQVEIYPLKLDQESDVQLLTAAEVIRAQARPRSDHKKQKKQEYRYAISHDVAYNWSKFILAALKPGNMLRPIGADMDGNPQDDGLGFHCGAPTVLQRARGPVQDLAAFLFAALSYAVCHSSAAKETKVVTKHHLERELPLAGIIWFVFARYVLFPRIVQGLFELTGDCIILEDASLSRRRIPLSHCRHFKMLKALLEVHYEGRPGEILVQAGQFNLTYSSRRGPAIRNEDWPSKSFIKQGSHVVLSLYLKTDKAICAVCHTTMDVSVTRQPDALIQALLRYTTLTPEELGWPHEEQPNRTNMVPERLVQLMSQLEGTFPEPGLMRQDCSIRPVYSATEHTEHTEHVKDIYHFE</sequence>
<dbReference type="InterPro" id="IPR054464">
    <property type="entry name" value="ULD_fung"/>
</dbReference>
<organism evidence="2 3">
    <name type="scientific">Lithohypha guttulata</name>
    <dbReference type="NCBI Taxonomy" id="1690604"/>
    <lineage>
        <taxon>Eukaryota</taxon>
        <taxon>Fungi</taxon>
        <taxon>Dikarya</taxon>
        <taxon>Ascomycota</taxon>
        <taxon>Pezizomycotina</taxon>
        <taxon>Eurotiomycetes</taxon>
        <taxon>Chaetothyriomycetidae</taxon>
        <taxon>Chaetothyriales</taxon>
        <taxon>Trichomeriaceae</taxon>
        <taxon>Lithohypha</taxon>
    </lineage>
</organism>
<dbReference type="Pfam" id="PF22893">
    <property type="entry name" value="ULD_2"/>
    <property type="match status" value="1"/>
</dbReference>
<evidence type="ECO:0000313" key="2">
    <source>
        <dbReference type="EMBL" id="KAK5092932.1"/>
    </source>
</evidence>
<dbReference type="EMBL" id="JAVRRG010000050">
    <property type="protein sequence ID" value="KAK5092932.1"/>
    <property type="molecule type" value="Genomic_DNA"/>
</dbReference>
<dbReference type="Proteomes" id="UP001345013">
    <property type="component" value="Unassembled WGS sequence"/>
</dbReference>